<dbReference type="InterPro" id="IPR013968">
    <property type="entry name" value="PKS_KR"/>
</dbReference>
<dbReference type="Pfam" id="PF08659">
    <property type="entry name" value="KR"/>
    <property type="match status" value="1"/>
</dbReference>
<dbReference type="PANTHER" id="PTHR43775">
    <property type="entry name" value="FATTY ACID SYNTHASE"/>
    <property type="match status" value="1"/>
</dbReference>
<dbReference type="PANTHER" id="PTHR43775:SF29">
    <property type="entry name" value="ASPERFURANONE POLYKETIDE SYNTHASE AFOG-RELATED"/>
    <property type="match status" value="1"/>
</dbReference>
<reference evidence="6" key="1">
    <citation type="journal article" date="2015" name="BMC Genomics">
        <title>Genomic and transcriptomic analysis of the endophytic fungus Pestalotiopsis fici reveals its lifestyle and high potential for synthesis of natural products.</title>
        <authorList>
            <person name="Wang X."/>
            <person name="Zhang X."/>
            <person name="Liu L."/>
            <person name="Xiang M."/>
            <person name="Wang W."/>
            <person name="Sun X."/>
            <person name="Che Y."/>
            <person name="Guo L."/>
            <person name="Liu G."/>
            <person name="Guo L."/>
            <person name="Wang C."/>
            <person name="Yin W.B."/>
            <person name="Stadler M."/>
            <person name="Zhang X."/>
            <person name="Liu X."/>
        </authorList>
    </citation>
    <scope>NUCLEOTIDE SEQUENCE [LARGE SCALE GENOMIC DNA]</scope>
    <source>
        <strain evidence="6">W106-1 / CGMCC3.15140</strain>
    </source>
</reference>
<dbReference type="GeneID" id="19268840"/>
<protein>
    <recommendedName>
        <fullName evidence="4">Ketoreductase domain-containing protein</fullName>
    </recommendedName>
</protein>
<dbReference type="STRING" id="1229662.W3XK15"/>
<dbReference type="AlphaFoldDB" id="W3XK15"/>
<evidence type="ECO:0000313" key="6">
    <source>
        <dbReference type="Proteomes" id="UP000030651"/>
    </source>
</evidence>
<dbReference type="InterPro" id="IPR050091">
    <property type="entry name" value="PKS_NRPS_Biosynth_Enz"/>
</dbReference>
<gene>
    <name evidence="5" type="ORF">PFICI_03827</name>
</gene>
<sequence length="277" mass="28754">MRGLGAVIEAPKCDIGDINVLRDVVEAYRGSMPQVAGCNQSSMVLKDSVLANMSHEDWTASTKPKSAVPGNLHTVLPKGLDFSVLLSSISGIVGWVGQANYAAANTYMDALAHYRHALGERAVALDLGAILDHGVLATNEALRDRILRAGILRGVSSSELLALLDDFCGPSTGGAVAGPHTAAAQVAIGLAPASELKAASPQTPSSLLSLPFYRHVFASTAAASPEQTSGEESIQAPAATRLCVHGQHWRHRLQGAVSMLGHHDARTAGSPGCQSIG</sequence>
<keyword evidence="3" id="KW-0560">Oxidoreductase</keyword>
<dbReference type="GO" id="GO:0006633">
    <property type="term" value="P:fatty acid biosynthetic process"/>
    <property type="evidence" value="ECO:0007669"/>
    <property type="project" value="TreeGrafter"/>
</dbReference>
<keyword evidence="2" id="KW-0597">Phosphoprotein</keyword>
<name>W3XK15_PESFW</name>
<dbReference type="KEGG" id="pfy:PFICI_03827"/>
<keyword evidence="1" id="KW-0596">Phosphopantetheine</keyword>
<dbReference type="GO" id="GO:0016491">
    <property type="term" value="F:oxidoreductase activity"/>
    <property type="evidence" value="ECO:0007669"/>
    <property type="project" value="UniProtKB-KW"/>
</dbReference>
<dbReference type="SUPFAM" id="SSF51735">
    <property type="entry name" value="NAD(P)-binding Rossmann-fold domains"/>
    <property type="match status" value="1"/>
</dbReference>
<proteinExistence type="predicted"/>
<evidence type="ECO:0000256" key="3">
    <source>
        <dbReference type="ARBA" id="ARBA00023002"/>
    </source>
</evidence>
<dbReference type="GO" id="GO:0004312">
    <property type="term" value="F:fatty acid synthase activity"/>
    <property type="evidence" value="ECO:0007669"/>
    <property type="project" value="TreeGrafter"/>
</dbReference>
<dbReference type="InterPro" id="IPR036291">
    <property type="entry name" value="NAD(P)-bd_dom_sf"/>
</dbReference>
<evidence type="ECO:0000256" key="2">
    <source>
        <dbReference type="ARBA" id="ARBA00022553"/>
    </source>
</evidence>
<organism evidence="5 6">
    <name type="scientific">Pestalotiopsis fici (strain W106-1 / CGMCC3.15140)</name>
    <dbReference type="NCBI Taxonomy" id="1229662"/>
    <lineage>
        <taxon>Eukaryota</taxon>
        <taxon>Fungi</taxon>
        <taxon>Dikarya</taxon>
        <taxon>Ascomycota</taxon>
        <taxon>Pezizomycotina</taxon>
        <taxon>Sordariomycetes</taxon>
        <taxon>Xylariomycetidae</taxon>
        <taxon>Amphisphaeriales</taxon>
        <taxon>Sporocadaceae</taxon>
        <taxon>Pestalotiopsis</taxon>
    </lineage>
</organism>
<dbReference type="HOGENOM" id="CLU_1005120_0_0_1"/>
<dbReference type="Proteomes" id="UP000030651">
    <property type="component" value="Unassembled WGS sequence"/>
</dbReference>
<dbReference type="RefSeq" id="XP_007830599.1">
    <property type="nucleotide sequence ID" value="XM_007832408.1"/>
</dbReference>
<dbReference type="EMBL" id="KI912110">
    <property type="protein sequence ID" value="ETS85802.1"/>
    <property type="molecule type" value="Genomic_DNA"/>
</dbReference>
<dbReference type="eggNOG" id="KOG1202">
    <property type="taxonomic scope" value="Eukaryota"/>
</dbReference>
<keyword evidence="6" id="KW-1185">Reference proteome</keyword>
<feature type="domain" description="Ketoreductase" evidence="4">
    <location>
        <begin position="3"/>
        <end position="133"/>
    </location>
</feature>
<accession>W3XK15</accession>
<dbReference type="GO" id="GO:0044550">
    <property type="term" value="P:secondary metabolite biosynthetic process"/>
    <property type="evidence" value="ECO:0007669"/>
    <property type="project" value="TreeGrafter"/>
</dbReference>
<dbReference type="OrthoDB" id="4778391at2759"/>
<evidence type="ECO:0000313" key="5">
    <source>
        <dbReference type="EMBL" id="ETS85802.1"/>
    </source>
</evidence>
<dbReference type="SMART" id="SM00822">
    <property type="entry name" value="PKS_KR"/>
    <property type="match status" value="1"/>
</dbReference>
<dbReference type="InterPro" id="IPR057326">
    <property type="entry name" value="KR_dom"/>
</dbReference>
<evidence type="ECO:0000256" key="1">
    <source>
        <dbReference type="ARBA" id="ARBA00022450"/>
    </source>
</evidence>
<dbReference type="Gene3D" id="3.40.50.720">
    <property type="entry name" value="NAD(P)-binding Rossmann-like Domain"/>
    <property type="match status" value="1"/>
</dbReference>
<dbReference type="InParanoid" id="W3XK15"/>
<evidence type="ECO:0000259" key="4">
    <source>
        <dbReference type="SMART" id="SM00822"/>
    </source>
</evidence>